<dbReference type="SUPFAM" id="SSF56112">
    <property type="entry name" value="Protein kinase-like (PK-like)"/>
    <property type="match status" value="1"/>
</dbReference>
<dbReference type="GO" id="GO:0016301">
    <property type="term" value="F:kinase activity"/>
    <property type="evidence" value="ECO:0007669"/>
    <property type="project" value="UniProtKB-KW"/>
</dbReference>
<dbReference type="Gene3D" id="3.90.1200.10">
    <property type="match status" value="1"/>
</dbReference>
<name>A0A433QLW2_9FUNG</name>
<dbReference type="Pfam" id="PF03881">
    <property type="entry name" value="Fructosamin_kin"/>
    <property type="match status" value="1"/>
</dbReference>
<dbReference type="EC" id="2.7.1.172" evidence="1"/>
<evidence type="ECO:0000256" key="1">
    <source>
        <dbReference type="ARBA" id="ARBA00011961"/>
    </source>
</evidence>
<keyword evidence="3" id="KW-0418">Kinase</keyword>
<keyword evidence="4" id="KW-1185">Reference proteome</keyword>
<protein>
    <recommendedName>
        <fullName evidence="1">protein-ribulosamine 3-kinase</fullName>
        <ecNumber evidence="1">2.7.1.172</ecNumber>
    </recommendedName>
</protein>
<evidence type="ECO:0000256" key="2">
    <source>
        <dbReference type="ARBA" id="ARBA00048655"/>
    </source>
</evidence>
<dbReference type="AlphaFoldDB" id="A0A433QLW2"/>
<evidence type="ECO:0000313" key="3">
    <source>
        <dbReference type="EMBL" id="RUS30760.1"/>
    </source>
</evidence>
<gene>
    <name evidence="3" type="ORF">BC938DRAFT_478995</name>
</gene>
<dbReference type="PANTHER" id="PTHR12149">
    <property type="entry name" value="FRUCTOSAMINE 3 KINASE-RELATED PROTEIN"/>
    <property type="match status" value="1"/>
</dbReference>
<reference evidence="3 4" key="1">
    <citation type="journal article" date="2018" name="New Phytol.">
        <title>Phylogenomics of Endogonaceae and evolution of mycorrhizas within Mucoromycota.</title>
        <authorList>
            <person name="Chang Y."/>
            <person name="Desiro A."/>
            <person name="Na H."/>
            <person name="Sandor L."/>
            <person name="Lipzen A."/>
            <person name="Clum A."/>
            <person name="Barry K."/>
            <person name="Grigoriev I.V."/>
            <person name="Martin F.M."/>
            <person name="Stajich J.E."/>
            <person name="Smith M.E."/>
            <person name="Bonito G."/>
            <person name="Spatafora J.W."/>
        </authorList>
    </citation>
    <scope>NUCLEOTIDE SEQUENCE [LARGE SCALE GENOMIC DNA]</scope>
    <source>
        <strain evidence="3 4">AD002</strain>
    </source>
</reference>
<dbReference type="Proteomes" id="UP000274822">
    <property type="component" value="Unassembled WGS sequence"/>
</dbReference>
<dbReference type="PANTHER" id="PTHR12149:SF8">
    <property type="entry name" value="PROTEIN-RIBULOSAMINE 3-KINASE"/>
    <property type="match status" value="1"/>
</dbReference>
<dbReference type="GO" id="GO:0102193">
    <property type="term" value="F:protein-ribulosamine 3-kinase activity"/>
    <property type="evidence" value="ECO:0007669"/>
    <property type="project" value="UniProtKB-EC"/>
</dbReference>
<evidence type="ECO:0000313" key="4">
    <source>
        <dbReference type="Proteomes" id="UP000274822"/>
    </source>
</evidence>
<keyword evidence="3" id="KW-0808">Transferase</keyword>
<comment type="catalytic activity">
    <reaction evidence="2">
        <text>N(6)-D-ribulosyl-L-lysyl-[protein] + ATP = N(6)-(3-O-phospho-D-ribulosyl)-L-lysyl-[protein] + ADP + H(+)</text>
        <dbReference type="Rhea" id="RHEA:48432"/>
        <dbReference type="Rhea" id="RHEA-COMP:12103"/>
        <dbReference type="Rhea" id="RHEA-COMP:12104"/>
        <dbReference type="ChEBI" id="CHEBI:15378"/>
        <dbReference type="ChEBI" id="CHEBI:30616"/>
        <dbReference type="ChEBI" id="CHEBI:90418"/>
        <dbReference type="ChEBI" id="CHEBI:90420"/>
        <dbReference type="ChEBI" id="CHEBI:456216"/>
        <dbReference type="EC" id="2.7.1.172"/>
    </reaction>
    <physiologicalReaction direction="left-to-right" evidence="2">
        <dbReference type="Rhea" id="RHEA:48433"/>
    </physiologicalReaction>
</comment>
<organism evidence="3 4">
    <name type="scientific">Jimgerdemannia flammicorona</name>
    <dbReference type="NCBI Taxonomy" id="994334"/>
    <lineage>
        <taxon>Eukaryota</taxon>
        <taxon>Fungi</taxon>
        <taxon>Fungi incertae sedis</taxon>
        <taxon>Mucoromycota</taxon>
        <taxon>Mucoromycotina</taxon>
        <taxon>Endogonomycetes</taxon>
        <taxon>Endogonales</taxon>
        <taxon>Endogonaceae</taxon>
        <taxon>Jimgerdemannia</taxon>
    </lineage>
</organism>
<sequence length="323" mass="35175">MVTSNLFNLLNPFKLAPYVFFGNKMLFPTEIAPALVENDLCKSVGKTRPLGGGSINNSYSVETDRGMLFVKLNSLALTPHEVNMALDSADMFAAENESLLALSAVVPNFTPKPLLHSPFPGRDDGSAFLVTEFVPLASRSGAAAMQRELAKRVARLHETESPTGMFGFHMDTMCGSTRQENGWTSSWEEFFREKRLKALVRLCVQKWGPDDEVEKLMERICDKVVPVLVGRLKGVRPVLLHGDLWSGNWGVNSDTGEPVIYDPSSYYPSTRSTTSTIHVSSHTSPSGWSSMSFITISITGTSSGEGIAPGEGIETVPCGSCKC</sequence>
<dbReference type="InterPro" id="IPR016477">
    <property type="entry name" value="Fructo-/Ketosamine-3-kinase"/>
</dbReference>
<dbReference type="InterPro" id="IPR011009">
    <property type="entry name" value="Kinase-like_dom_sf"/>
</dbReference>
<proteinExistence type="predicted"/>
<dbReference type="Gene3D" id="3.30.200.20">
    <property type="entry name" value="Phosphorylase Kinase, domain 1"/>
    <property type="match status" value="1"/>
</dbReference>
<accession>A0A433QLW2</accession>
<comment type="caution">
    <text evidence="3">The sequence shown here is derived from an EMBL/GenBank/DDBJ whole genome shotgun (WGS) entry which is preliminary data.</text>
</comment>
<dbReference type="EMBL" id="RBNJ01003592">
    <property type="protein sequence ID" value="RUS30760.1"/>
    <property type="molecule type" value="Genomic_DNA"/>
</dbReference>